<dbReference type="InterPro" id="IPR010399">
    <property type="entry name" value="Tify_dom"/>
</dbReference>
<evidence type="ECO:0000259" key="3">
    <source>
        <dbReference type="PROSITE" id="PS51320"/>
    </source>
</evidence>
<dbReference type="Pfam" id="PF09425">
    <property type="entry name" value="Jas_motif"/>
    <property type="match status" value="1"/>
</dbReference>
<dbReference type="PANTHER" id="PTHR33077:SF60">
    <property type="entry name" value="TIFY DOMAIN-CONTAINING PROTEIN"/>
    <property type="match status" value="1"/>
</dbReference>
<evidence type="ECO:0000256" key="1">
    <source>
        <dbReference type="ARBA" id="ARBA00008614"/>
    </source>
</evidence>
<dbReference type="OrthoDB" id="1937734at2759"/>
<feature type="region of interest" description="Disordered" evidence="2">
    <location>
        <begin position="261"/>
        <end position="289"/>
    </location>
</feature>
<dbReference type="PANTHER" id="PTHR33077">
    <property type="entry name" value="PROTEIN TIFY 4A-RELATED-RELATED"/>
    <property type="match status" value="1"/>
</dbReference>
<sequence length="350" mass="38791">MASRANQQKTSFFSEESSDKGLALDSGLISFQQPSLSPPAVALSLLTRERCALALKHIFDRIYSPTERESNNNDNKGIASIKDRKRRDYIEVEADCQDKSNRAFQGCTDQENGPAWRVSSSREENKTCPSEMDPSAENMHIQGFHAHENVFYVPNSERYISGQDNQLLSGQTNLHQAVKRIRPTSPALGEQRTAQLTLFYAGTVNIYDDVPADKAKAIMLLAGTGNPLLVSHSNEDERQALGVKENSPSATSMYMNKSSTVMKDPEKTNGEQVNTGKKSRLNSTATTDVESITPTAMSSKRLLLTTETRSQHAAKEPQIGLPHARKASLARFMERRKTGCNSNSIMRQLH</sequence>
<comment type="caution">
    <text evidence="4">The sequence shown here is derived from an EMBL/GenBank/DDBJ whole genome shotgun (WGS) entry which is preliminary data.</text>
</comment>
<keyword evidence="5" id="KW-1185">Reference proteome</keyword>
<dbReference type="InterPro" id="IPR040390">
    <property type="entry name" value="TIFY/JAZ"/>
</dbReference>
<feature type="compositionally biased region" description="Polar residues" evidence="2">
    <location>
        <begin position="270"/>
        <end position="289"/>
    </location>
</feature>
<comment type="similarity">
    <text evidence="1">Belongs to the TIFY/JAZ family.</text>
</comment>
<feature type="domain" description="Tify" evidence="3">
    <location>
        <begin position="189"/>
        <end position="224"/>
    </location>
</feature>
<evidence type="ECO:0000256" key="2">
    <source>
        <dbReference type="SAM" id="MobiDB-lite"/>
    </source>
</evidence>
<dbReference type="SMART" id="SM00979">
    <property type="entry name" value="TIFY"/>
    <property type="match status" value="1"/>
</dbReference>
<feature type="region of interest" description="Disordered" evidence="2">
    <location>
        <begin position="105"/>
        <end position="133"/>
    </location>
</feature>
<dbReference type="PROSITE" id="PS51320">
    <property type="entry name" value="TIFY"/>
    <property type="match status" value="1"/>
</dbReference>
<name>A0A8T2SS77_CERRI</name>
<dbReference type="EMBL" id="CM035423">
    <property type="protein sequence ID" value="KAH7366122.1"/>
    <property type="molecule type" value="Genomic_DNA"/>
</dbReference>
<dbReference type="AlphaFoldDB" id="A0A8T2SS77"/>
<dbReference type="Pfam" id="PF06200">
    <property type="entry name" value="tify"/>
    <property type="match status" value="1"/>
</dbReference>
<dbReference type="Proteomes" id="UP000825935">
    <property type="component" value="Chromosome 18"/>
</dbReference>
<evidence type="ECO:0000313" key="4">
    <source>
        <dbReference type="EMBL" id="KAH7366122.1"/>
    </source>
</evidence>
<organism evidence="4 5">
    <name type="scientific">Ceratopteris richardii</name>
    <name type="common">Triangle waterfern</name>
    <dbReference type="NCBI Taxonomy" id="49495"/>
    <lineage>
        <taxon>Eukaryota</taxon>
        <taxon>Viridiplantae</taxon>
        <taxon>Streptophyta</taxon>
        <taxon>Embryophyta</taxon>
        <taxon>Tracheophyta</taxon>
        <taxon>Polypodiopsida</taxon>
        <taxon>Polypodiidae</taxon>
        <taxon>Polypodiales</taxon>
        <taxon>Pteridineae</taxon>
        <taxon>Pteridaceae</taxon>
        <taxon>Parkerioideae</taxon>
        <taxon>Ceratopteris</taxon>
    </lineage>
</organism>
<evidence type="ECO:0000313" key="5">
    <source>
        <dbReference type="Proteomes" id="UP000825935"/>
    </source>
</evidence>
<dbReference type="InterPro" id="IPR018467">
    <property type="entry name" value="CCT_CS"/>
</dbReference>
<gene>
    <name evidence="4" type="ORF">KP509_18G064200</name>
</gene>
<reference evidence="4" key="1">
    <citation type="submission" date="2021-08" db="EMBL/GenBank/DDBJ databases">
        <title>WGS assembly of Ceratopteris richardii.</title>
        <authorList>
            <person name="Marchant D.B."/>
            <person name="Chen G."/>
            <person name="Jenkins J."/>
            <person name="Shu S."/>
            <person name="Leebens-Mack J."/>
            <person name="Grimwood J."/>
            <person name="Schmutz J."/>
            <person name="Soltis P."/>
            <person name="Soltis D."/>
            <person name="Chen Z.-H."/>
        </authorList>
    </citation>
    <scope>NUCLEOTIDE SEQUENCE</scope>
    <source>
        <strain evidence="4">Whitten #5841</strain>
        <tissue evidence="4">Leaf</tissue>
    </source>
</reference>
<accession>A0A8T2SS77</accession>
<proteinExistence type="inferred from homology"/>
<protein>
    <recommendedName>
        <fullName evidence="3">Tify domain-containing protein</fullName>
    </recommendedName>
</protein>